<reference evidence="1 2" key="1">
    <citation type="submission" date="2023-08" db="EMBL/GenBank/DDBJ databases">
        <title>Draft genome sequence of Algoriphagus confluentis.</title>
        <authorList>
            <person name="Takatani N."/>
            <person name="Hosokawa M."/>
            <person name="Sawabe T."/>
        </authorList>
    </citation>
    <scope>NUCLEOTIDE SEQUENCE [LARGE SCALE GENOMIC DNA]</scope>
    <source>
        <strain evidence="1 2">NBRC 111222</strain>
    </source>
</reference>
<gene>
    <name evidence="1" type="ORF">Aconfl_38870</name>
</gene>
<sequence>MFTLFKSSPKFPEVKPVNIKQVQNYLLKFEESIRNFEEIQKEKIHSLH</sequence>
<dbReference type="RefSeq" id="WP_338222046.1">
    <property type="nucleotide sequence ID" value="NZ_BTPD01000016.1"/>
</dbReference>
<comment type="caution">
    <text evidence="1">The sequence shown here is derived from an EMBL/GenBank/DDBJ whole genome shotgun (WGS) entry which is preliminary data.</text>
</comment>
<evidence type="ECO:0000313" key="2">
    <source>
        <dbReference type="Proteomes" id="UP001338309"/>
    </source>
</evidence>
<protein>
    <submittedName>
        <fullName evidence="1">Uncharacterized protein</fullName>
    </submittedName>
</protein>
<proteinExistence type="predicted"/>
<keyword evidence="2" id="KW-1185">Reference proteome</keyword>
<dbReference type="Proteomes" id="UP001338309">
    <property type="component" value="Unassembled WGS sequence"/>
</dbReference>
<organism evidence="1 2">
    <name type="scientific">Algoriphagus confluentis</name>
    <dbReference type="NCBI Taxonomy" id="1697556"/>
    <lineage>
        <taxon>Bacteria</taxon>
        <taxon>Pseudomonadati</taxon>
        <taxon>Bacteroidota</taxon>
        <taxon>Cytophagia</taxon>
        <taxon>Cytophagales</taxon>
        <taxon>Cyclobacteriaceae</taxon>
        <taxon>Algoriphagus</taxon>
    </lineage>
</organism>
<accession>A0ABQ6PTG4</accession>
<dbReference type="EMBL" id="BTPD01000016">
    <property type="protein sequence ID" value="GMQ31243.1"/>
    <property type="molecule type" value="Genomic_DNA"/>
</dbReference>
<name>A0ABQ6PTG4_9BACT</name>
<evidence type="ECO:0000313" key="1">
    <source>
        <dbReference type="EMBL" id="GMQ31243.1"/>
    </source>
</evidence>